<proteinExistence type="predicted"/>
<gene>
    <name evidence="1" type="ORF">UFOVP176_57</name>
</gene>
<organism evidence="1">
    <name type="scientific">uncultured Caudovirales phage</name>
    <dbReference type="NCBI Taxonomy" id="2100421"/>
    <lineage>
        <taxon>Viruses</taxon>
        <taxon>Duplodnaviria</taxon>
        <taxon>Heunggongvirae</taxon>
        <taxon>Uroviricota</taxon>
        <taxon>Caudoviricetes</taxon>
        <taxon>Peduoviridae</taxon>
        <taxon>Maltschvirus</taxon>
        <taxon>Maltschvirus maltsch</taxon>
    </lineage>
</organism>
<dbReference type="EMBL" id="LR798224">
    <property type="protein sequence ID" value="CAB5195082.1"/>
    <property type="molecule type" value="Genomic_DNA"/>
</dbReference>
<protein>
    <submittedName>
        <fullName evidence="1">Uncharacterized protein</fullName>
    </submittedName>
</protein>
<name>A0A6J7WJA9_9CAUD</name>
<reference evidence="1" key="1">
    <citation type="submission" date="2020-05" db="EMBL/GenBank/DDBJ databases">
        <authorList>
            <person name="Chiriac C."/>
            <person name="Salcher M."/>
            <person name="Ghai R."/>
            <person name="Kavagutti S V."/>
        </authorList>
    </citation>
    <scope>NUCLEOTIDE SEQUENCE</scope>
</reference>
<sequence>MELTLTRENPDGSADFDLQLTCVEVQQIVRVGLIEVLKRTIEEGKQYECSEASVGDTGSGEPSCAYGPCVKSGKSEQPCYCSEVTQVPY</sequence>
<accession>A0A6J7WJA9</accession>
<evidence type="ECO:0000313" key="1">
    <source>
        <dbReference type="EMBL" id="CAB5195082.1"/>
    </source>
</evidence>